<dbReference type="Proteomes" id="UP000050424">
    <property type="component" value="Unassembled WGS sequence"/>
</dbReference>
<dbReference type="OrthoDB" id="5422579at2759"/>
<name>A0A0P7BQG7_9HYPO</name>
<evidence type="ECO:0000313" key="2">
    <source>
        <dbReference type="Proteomes" id="UP000050424"/>
    </source>
</evidence>
<comment type="caution">
    <text evidence="1">The sequence shown here is derived from an EMBL/GenBank/DDBJ whole genome shotgun (WGS) entry which is preliminary data.</text>
</comment>
<dbReference type="AlphaFoldDB" id="A0A0P7BQG7"/>
<dbReference type="EMBL" id="LKCW01000036">
    <property type="protein sequence ID" value="KPM43231.1"/>
    <property type="molecule type" value="Genomic_DNA"/>
</dbReference>
<reference evidence="1 2" key="1">
    <citation type="submission" date="2015-09" db="EMBL/GenBank/DDBJ databases">
        <title>Draft genome of a European isolate of the apple canker pathogen Neonectria ditissima.</title>
        <authorList>
            <person name="Gomez-Cortecero A."/>
            <person name="Harrison R.J."/>
            <person name="Armitage A.D."/>
        </authorList>
    </citation>
    <scope>NUCLEOTIDE SEQUENCE [LARGE SCALE GENOMIC DNA]</scope>
    <source>
        <strain evidence="1 2">R09/05</strain>
    </source>
</reference>
<organism evidence="1 2">
    <name type="scientific">Neonectria ditissima</name>
    <dbReference type="NCBI Taxonomy" id="78410"/>
    <lineage>
        <taxon>Eukaryota</taxon>
        <taxon>Fungi</taxon>
        <taxon>Dikarya</taxon>
        <taxon>Ascomycota</taxon>
        <taxon>Pezizomycotina</taxon>
        <taxon>Sordariomycetes</taxon>
        <taxon>Hypocreomycetidae</taxon>
        <taxon>Hypocreales</taxon>
        <taxon>Nectriaceae</taxon>
        <taxon>Neonectria</taxon>
    </lineage>
</organism>
<gene>
    <name evidence="1" type="ORF">AK830_g3347</name>
</gene>
<keyword evidence="2" id="KW-1185">Reference proteome</keyword>
<protein>
    <submittedName>
        <fullName evidence="1">Uncharacterized protein</fullName>
    </submittedName>
</protein>
<accession>A0A0P7BQG7</accession>
<sequence>MWRRFGNERKERPLFPPRCDWWHAWACLTSQRKNAYTLDWFDDQLEQNINFSGLSFLQKTVPASVRFVAREARALLIALEVLADAKMRSQLTMFRVDASYDILHEIYQPWLPITLFSTSSSLVDPIVTTIGAATNITKLHLVISHKIDYSKGEELLQQGDVSRLLASMPQLEELFFEAHAMSTVAAIPDDVTFKHLRRLEFGCGNMVPEKLKAFL</sequence>
<evidence type="ECO:0000313" key="1">
    <source>
        <dbReference type="EMBL" id="KPM43231.1"/>
    </source>
</evidence>
<proteinExistence type="predicted"/>